<proteinExistence type="predicted"/>
<dbReference type="SUPFAM" id="SSF51206">
    <property type="entry name" value="cAMP-binding domain-like"/>
    <property type="match status" value="1"/>
</dbReference>
<dbReference type="PANTHER" id="PTHR24567:SF76">
    <property type="entry name" value="CYCLIC NUCLEOTIDE-BINDING DOMAIN PROTEIN"/>
    <property type="match status" value="1"/>
</dbReference>
<reference evidence="2 3" key="1">
    <citation type="submission" date="2016-10" db="EMBL/GenBank/DDBJ databases">
        <authorList>
            <person name="de Groot N.N."/>
        </authorList>
    </citation>
    <scope>NUCLEOTIDE SEQUENCE [LARGE SCALE GENOMIC DNA]</scope>
    <source>
        <strain evidence="2 3">CGMCC 1.10076</strain>
    </source>
</reference>
<gene>
    <name evidence="2" type="ORF">SAMN04487935_2268</name>
</gene>
<accession>A0A1G8YBL7</accession>
<feature type="domain" description="Cyclic nucleotide-binding" evidence="1">
    <location>
        <begin position="30"/>
        <end position="135"/>
    </location>
</feature>
<dbReference type="GO" id="GO:0003700">
    <property type="term" value="F:DNA-binding transcription factor activity"/>
    <property type="evidence" value="ECO:0007669"/>
    <property type="project" value="TreeGrafter"/>
</dbReference>
<dbReference type="EMBL" id="FNEZ01000003">
    <property type="protein sequence ID" value="SDK00252.1"/>
    <property type="molecule type" value="Genomic_DNA"/>
</dbReference>
<dbReference type="GO" id="GO:0005829">
    <property type="term" value="C:cytosol"/>
    <property type="evidence" value="ECO:0007669"/>
    <property type="project" value="TreeGrafter"/>
</dbReference>
<dbReference type="GO" id="GO:0016301">
    <property type="term" value="F:kinase activity"/>
    <property type="evidence" value="ECO:0007669"/>
    <property type="project" value="UniProtKB-KW"/>
</dbReference>
<dbReference type="STRING" id="1128970.SAMN04487935_2268"/>
<dbReference type="InterPro" id="IPR018490">
    <property type="entry name" value="cNMP-bd_dom_sf"/>
</dbReference>
<evidence type="ECO:0000259" key="1">
    <source>
        <dbReference type="PROSITE" id="PS50042"/>
    </source>
</evidence>
<protein>
    <submittedName>
        <fullName evidence="2">cAMP-binding domain of CRP or a regulatory subunit of cAMP-dependent protein kinases</fullName>
    </submittedName>
</protein>
<dbReference type="RefSeq" id="WP_091395390.1">
    <property type="nucleotide sequence ID" value="NZ_BKAI01000006.1"/>
</dbReference>
<organism evidence="2 3">
    <name type="scientific">Flavobacterium noncentrifugens</name>
    <dbReference type="NCBI Taxonomy" id="1128970"/>
    <lineage>
        <taxon>Bacteria</taxon>
        <taxon>Pseudomonadati</taxon>
        <taxon>Bacteroidota</taxon>
        <taxon>Flavobacteriia</taxon>
        <taxon>Flavobacteriales</taxon>
        <taxon>Flavobacteriaceae</taxon>
        <taxon>Flavobacterium</taxon>
    </lineage>
</organism>
<dbReference type="AlphaFoldDB" id="A0A1G8YBL7"/>
<dbReference type="InterPro" id="IPR050397">
    <property type="entry name" value="Env_Response_Regulators"/>
</dbReference>
<dbReference type="Pfam" id="PF00027">
    <property type="entry name" value="cNMP_binding"/>
    <property type="match status" value="1"/>
</dbReference>
<name>A0A1G8YBL7_9FLAO</name>
<dbReference type="CDD" id="cd00038">
    <property type="entry name" value="CAP_ED"/>
    <property type="match status" value="1"/>
</dbReference>
<dbReference type="PROSITE" id="PS50042">
    <property type="entry name" value="CNMP_BINDING_3"/>
    <property type="match status" value="1"/>
</dbReference>
<evidence type="ECO:0000313" key="3">
    <source>
        <dbReference type="Proteomes" id="UP000199580"/>
    </source>
</evidence>
<dbReference type="SMART" id="SM00100">
    <property type="entry name" value="cNMP"/>
    <property type="match status" value="1"/>
</dbReference>
<keyword evidence="3" id="KW-1185">Reference proteome</keyword>
<keyword evidence="2" id="KW-0418">Kinase</keyword>
<dbReference type="PANTHER" id="PTHR24567">
    <property type="entry name" value="CRP FAMILY TRANSCRIPTIONAL REGULATORY PROTEIN"/>
    <property type="match status" value="1"/>
</dbReference>
<evidence type="ECO:0000313" key="2">
    <source>
        <dbReference type="EMBL" id="SDK00252.1"/>
    </source>
</evidence>
<sequence length="195" mass="22189">MEADKTALIHFLKQIQVMSDAVAVIAAADFEQVSYQKNELLLAQGQISNDFLFLESGFIRAFTLDTEGNEVTTNFYKPNTIVFEVASFLKRIPTAESFQALTDCTGWKVNYDTFQVLFHSIPEFREFGRANLVNGFIALKERTLSMINLTAEQRYENLINSRPDIFRNASLKHIASYLGITDTSLSRIRKESARK</sequence>
<dbReference type="InterPro" id="IPR014710">
    <property type="entry name" value="RmlC-like_jellyroll"/>
</dbReference>
<dbReference type="InterPro" id="IPR000595">
    <property type="entry name" value="cNMP-bd_dom"/>
</dbReference>
<dbReference type="Proteomes" id="UP000199580">
    <property type="component" value="Unassembled WGS sequence"/>
</dbReference>
<dbReference type="Gene3D" id="2.60.120.10">
    <property type="entry name" value="Jelly Rolls"/>
    <property type="match status" value="1"/>
</dbReference>
<keyword evidence="2" id="KW-0808">Transferase</keyword>
<dbReference type="OrthoDB" id="1044733at2"/>